<sequence length="222" mass="24170">MKPVTTILLALTIATTCLLLQVSAQQRRNNNLQANKITDDFQIDFDDNFQNARQASNKVGKSRAGNNNRKLGNSKRQRGMANRRRNKGKVSTQNDSGGVVTNQVGGLTNLVITESESRHNAEETIRNTNAEVDSFNDELNPSSIMNRAQVASNLERSGGRGFITGVADTERVIQETNGGIADSSILTEEVNRELLGVELPGSSSSIQTEQLNLPVKAVQPHL</sequence>
<name>A0A7J7KEF4_BUGNE</name>
<evidence type="ECO:0000256" key="1">
    <source>
        <dbReference type="SAM" id="MobiDB-lite"/>
    </source>
</evidence>
<evidence type="ECO:0000313" key="3">
    <source>
        <dbReference type="EMBL" id="KAF6036583.1"/>
    </source>
</evidence>
<accession>A0A7J7KEF4</accession>
<keyword evidence="2" id="KW-0732">Signal</keyword>
<keyword evidence="4" id="KW-1185">Reference proteome</keyword>
<evidence type="ECO:0000256" key="2">
    <source>
        <dbReference type="SAM" id="SignalP"/>
    </source>
</evidence>
<feature type="compositionally biased region" description="Basic residues" evidence="1">
    <location>
        <begin position="72"/>
        <end position="88"/>
    </location>
</feature>
<feature type="signal peptide" evidence="2">
    <location>
        <begin position="1"/>
        <end position="24"/>
    </location>
</feature>
<evidence type="ECO:0008006" key="5">
    <source>
        <dbReference type="Google" id="ProtNLM"/>
    </source>
</evidence>
<organism evidence="3 4">
    <name type="scientific">Bugula neritina</name>
    <name type="common">Brown bryozoan</name>
    <name type="synonym">Sertularia neritina</name>
    <dbReference type="NCBI Taxonomy" id="10212"/>
    <lineage>
        <taxon>Eukaryota</taxon>
        <taxon>Metazoa</taxon>
        <taxon>Spiralia</taxon>
        <taxon>Lophotrochozoa</taxon>
        <taxon>Bryozoa</taxon>
        <taxon>Gymnolaemata</taxon>
        <taxon>Cheilostomatida</taxon>
        <taxon>Flustrina</taxon>
        <taxon>Buguloidea</taxon>
        <taxon>Bugulidae</taxon>
        <taxon>Bugula</taxon>
    </lineage>
</organism>
<comment type="caution">
    <text evidence="3">The sequence shown here is derived from an EMBL/GenBank/DDBJ whole genome shotgun (WGS) entry which is preliminary data.</text>
</comment>
<dbReference type="EMBL" id="VXIV02000700">
    <property type="protein sequence ID" value="KAF6036583.1"/>
    <property type="molecule type" value="Genomic_DNA"/>
</dbReference>
<feature type="compositionally biased region" description="Polar residues" evidence="1">
    <location>
        <begin position="89"/>
        <end position="99"/>
    </location>
</feature>
<dbReference type="AlphaFoldDB" id="A0A7J7KEF4"/>
<dbReference type="Proteomes" id="UP000593567">
    <property type="component" value="Unassembled WGS sequence"/>
</dbReference>
<proteinExistence type="predicted"/>
<feature type="compositionally biased region" description="Polar residues" evidence="1">
    <location>
        <begin position="55"/>
        <end position="71"/>
    </location>
</feature>
<feature type="region of interest" description="Disordered" evidence="1">
    <location>
        <begin position="55"/>
        <end position="99"/>
    </location>
</feature>
<feature type="chain" id="PRO_5029643320" description="Secreted protein" evidence="2">
    <location>
        <begin position="25"/>
        <end position="222"/>
    </location>
</feature>
<evidence type="ECO:0000313" key="4">
    <source>
        <dbReference type="Proteomes" id="UP000593567"/>
    </source>
</evidence>
<protein>
    <recommendedName>
        <fullName evidence="5">Secreted protein</fullName>
    </recommendedName>
</protein>
<reference evidence="3" key="1">
    <citation type="submission" date="2020-06" db="EMBL/GenBank/DDBJ databases">
        <title>Draft genome of Bugula neritina, a colonial animal packing powerful symbionts and potential medicines.</title>
        <authorList>
            <person name="Rayko M."/>
        </authorList>
    </citation>
    <scope>NUCLEOTIDE SEQUENCE [LARGE SCALE GENOMIC DNA]</scope>
    <source>
        <strain evidence="3">Kwan_BN1</strain>
    </source>
</reference>
<gene>
    <name evidence="3" type="ORF">EB796_005117</name>
</gene>